<sequence>QPEPEIEPIKQQKDIVISESIFSQDVVPLEMGKGKILQGVSRRECPKCGNNNKPLIREILDKTHLICDYPRMYAKKYHCGECGVEWRVPIEM</sequence>
<proteinExistence type="predicted"/>
<protein>
    <submittedName>
        <fullName evidence="1">Uncharacterized protein</fullName>
    </submittedName>
</protein>
<reference evidence="1" key="1">
    <citation type="journal article" date="2014" name="Front. Microbiol.">
        <title>High frequency of phylogenetically diverse reductive dehalogenase-homologous genes in deep subseafloor sedimentary metagenomes.</title>
        <authorList>
            <person name="Kawai M."/>
            <person name="Futagami T."/>
            <person name="Toyoda A."/>
            <person name="Takaki Y."/>
            <person name="Nishi S."/>
            <person name="Hori S."/>
            <person name="Arai W."/>
            <person name="Tsubouchi T."/>
            <person name="Morono Y."/>
            <person name="Uchiyama I."/>
            <person name="Ito T."/>
            <person name="Fujiyama A."/>
            <person name="Inagaki F."/>
            <person name="Takami H."/>
        </authorList>
    </citation>
    <scope>NUCLEOTIDE SEQUENCE</scope>
    <source>
        <strain evidence="1">Expedition CK06-06</strain>
    </source>
</reference>
<dbReference type="AlphaFoldDB" id="X1J4W8"/>
<organism evidence="1">
    <name type="scientific">marine sediment metagenome</name>
    <dbReference type="NCBI Taxonomy" id="412755"/>
    <lineage>
        <taxon>unclassified sequences</taxon>
        <taxon>metagenomes</taxon>
        <taxon>ecological metagenomes</taxon>
    </lineage>
</organism>
<gene>
    <name evidence="1" type="ORF">S03H2_58546</name>
</gene>
<dbReference type="EMBL" id="BARU01037598">
    <property type="protein sequence ID" value="GAH89007.1"/>
    <property type="molecule type" value="Genomic_DNA"/>
</dbReference>
<feature type="non-terminal residue" evidence="1">
    <location>
        <position position="1"/>
    </location>
</feature>
<name>X1J4W8_9ZZZZ</name>
<accession>X1J4W8</accession>
<comment type="caution">
    <text evidence="1">The sequence shown here is derived from an EMBL/GenBank/DDBJ whole genome shotgun (WGS) entry which is preliminary data.</text>
</comment>
<evidence type="ECO:0000313" key="1">
    <source>
        <dbReference type="EMBL" id="GAH89007.1"/>
    </source>
</evidence>